<evidence type="ECO:0000313" key="2">
    <source>
        <dbReference type="Proteomes" id="UP000789845"/>
    </source>
</evidence>
<name>A0A9C7G8S3_9BACI</name>
<protein>
    <submittedName>
        <fullName evidence="1">Uncharacterized protein</fullName>
    </submittedName>
</protein>
<comment type="caution">
    <text evidence="1">The sequence shown here is derived from an EMBL/GenBank/DDBJ whole genome shotgun (WGS) entry which is preliminary data.</text>
</comment>
<dbReference type="AlphaFoldDB" id="A0A9C7G8S3"/>
<accession>A0A9C7G8S3</accession>
<sequence length="49" mass="5911">MLENVDNQTIQTHYLEKNICYVDWRQIINFINLSNKNGYAKLAKTLKYF</sequence>
<dbReference type="Proteomes" id="UP000789845">
    <property type="component" value="Unassembled WGS sequence"/>
</dbReference>
<dbReference type="EMBL" id="CAKJTG010000006">
    <property type="protein sequence ID" value="CAG9607735.1"/>
    <property type="molecule type" value="Genomic_DNA"/>
</dbReference>
<proteinExistence type="predicted"/>
<keyword evidence="2" id="KW-1185">Reference proteome</keyword>
<evidence type="ECO:0000313" key="1">
    <source>
        <dbReference type="EMBL" id="CAG9607735.1"/>
    </source>
</evidence>
<reference evidence="1" key="1">
    <citation type="submission" date="2021-10" db="EMBL/GenBank/DDBJ databases">
        <authorList>
            <person name="Criscuolo A."/>
        </authorList>
    </citation>
    <scope>NUCLEOTIDE SEQUENCE</scope>
    <source>
        <strain evidence="1">CIP111885</strain>
    </source>
</reference>
<gene>
    <name evidence="1" type="ORF">NEOCIP111885_01427</name>
</gene>
<organism evidence="1 2">
    <name type="scientific">Pseudoneobacillus rhizosphaerae</name>
    <dbReference type="NCBI Taxonomy" id="2880968"/>
    <lineage>
        <taxon>Bacteria</taxon>
        <taxon>Bacillati</taxon>
        <taxon>Bacillota</taxon>
        <taxon>Bacilli</taxon>
        <taxon>Bacillales</taxon>
        <taxon>Bacillaceae</taxon>
        <taxon>Pseudoneobacillus</taxon>
    </lineage>
</organism>